<evidence type="ECO:0000313" key="3">
    <source>
        <dbReference type="EMBL" id="MCS3866028.1"/>
    </source>
</evidence>
<evidence type="ECO:0000313" key="2">
    <source>
        <dbReference type="EMBL" id="MCS3711176.1"/>
    </source>
</evidence>
<feature type="chain" id="PRO_5041116522" evidence="1">
    <location>
        <begin position="29"/>
        <end position="416"/>
    </location>
</feature>
<organism evidence="3 4">
    <name type="scientific">Salinibacter ruber</name>
    <dbReference type="NCBI Taxonomy" id="146919"/>
    <lineage>
        <taxon>Bacteria</taxon>
        <taxon>Pseudomonadati</taxon>
        <taxon>Rhodothermota</taxon>
        <taxon>Rhodothermia</taxon>
        <taxon>Rhodothermales</taxon>
        <taxon>Salinibacteraceae</taxon>
        <taxon>Salinibacter</taxon>
    </lineage>
</organism>
<sequence length="416" mass="44112">MMTASRIRPRLSAGAFLLLVLTLPLVSGCDDESLTAPEVENDLFNSYVAFGNSITAGFQSGGINSQTQSESYAVLLSEQMKTQFTVPRLSLPGCPPPLQSIPPQPSSTQCELRSPAASKINNVAVPGASLSDVLSNSGPGSSPNQLTQLILGGRTQVAAALDANPTFATVWIGNNDVLRAANAGDPTLATSPKDFETRYRAIADSLINKESLEGAGLIGVADVSALPGIFPGQVYLGLAQQAGDQLPDNFSVSQTCAPDNQGGRGSTNQISFLFALDLINQARQSPDDLFTLSCLGDDPGVLTPAELSTLSSRTGTYNDIISSIADKNEWAFYNPRQDFEALKQAGEIPQMPDFTSDQPPFGRFFSLDGVHPSALTHRVVADQLIQAINKAYLDEDEDLSRLELENVPPLPAGNGQ</sequence>
<dbReference type="EMBL" id="JANTYZ010000008">
    <property type="protein sequence ID" value="MCS3866028.1"/>
    <property type="molecule type" value="Genomic_DNA"/>
</dbReference>
<keyword evidence="1" id="KW-0732">Signal</keyword>
<dbReference type="RefSeq" id="WP_183958498.1">
    <property type="nucleotide sequence ID" value="NZ_CALTSG010000017.1"/>
</dbReference>
<dbReference type="Gene3D" id="3.40.50.1110">
    <property type="entry name" value="SGNH hydrolase"/>
    <property type="match status" value="2"/>
</dbReference>
<proteinExistence type="predicted"/>
<protein>
    <submittedName>
        <fullName evidence="3">Lysophospholipase L1-like esterase</fullName>
    </submittedName>
</protein>
<evidence type="ECO:0000313" key="4">
    <source>
        <dbReference type="Proteomes" id="UP001155034"/>
    </source>
</evidence>
<reference evidence="3" key="1">
    <citation type="submission" date="2022-08" db="EMBL/GenBank/DDBJ databases">
        <title>Genomic Encyclopedia of Type Strains, Phase V (KMG-V): Genome sequencing to study the core and pangenomes of soil and plant-associated prokaryotes.</title>
        <authorList>
            <person name="Whitman W."/>
        </authorList>
    </citation>
    <scope>NUCLEOTIDE SEQUENCE</scope>
    <source>
        <strain evidence="3">SP2016B</strain>
        <strain evidence="2">SP3049</strain>
    </source>
</reference>
<dbReference type="InterPro" id="IPR001087">
    <property type="entry name" value="GDSL"/>
</dbReference>
<dbReference type="Proteomes" id="UP001155034">
    <property type="component" value="Unassembled WGS sequence"/>
</dbReference>
<accession>A0A9X2U392</accession>
<dbReference type="PROSITE" id="PS51257">
    <property type="entry name" value="PROKAR_LIPOPROTEIN"/>
    <property type="match status" value="1"/>
</dbReference>
<dbReference type="EMBL" id="JANUAE010000011">
    <property type="protein sequence ID" value="MCS3711176.1"/>
    <property type="molecule type" value="Genomic_DNA"/>
</dbReference>
<dbReference type="Proteomes" id="UP001155057">
    <property type="component" value="Unassembled WGS sequence"/>
</dbReference>
<gene>
    <name evidence="2" type="ORF">GGP61_002807</name>
    <name evidence="3" type="ORF">GGP82_002597</name>
</gene>
<dbReference type="SUPFAM" id="SSF52266">
    <property type="entry name" value="SGNH hydrolase"/>
    <property type="match status" value="1"/>
</dbReference>
<name>A0A9X2U392_9BACT</name>
<evidence type="ECO:0000256" key="1">
    <source>
        <dbReference type="SAM" id="SignalP"/>
    </source>
</evidence>
<comment type="caution">
    <text evidence="3">The sequence shown here is derived from an EMBL/GenBank/DDBJ whole genome shotgun (WGS) entry which is preliminary data.</text>
</comment>
<dbReference type="AlphaFoldDB" id="A0A9X2U392"/>
<dbReference type="GO" id="GO:0016788">
    <property type="term" value="F:hydrolase activity, acting on ester bonds"/>
    <property type="evidence" value="ECO:0007669"/>
    <property type="project" value="InterPro"/>
</dbReference>
<dbReference type="Pfam" id="PF00657">
    <property type="entry name" value="Lipase_GDSL"/>
    <property type="match status" value="1"/>
</dbReference>
<feature type="signal peptide" evidence="1">
    <location>
        <begin position="1"/>
        <end position="28"/>
    </location>
</feature>
<dbReference type="InterPro" id="IPR036514">
    <property type="entry name" value="SGNH_hydro_sf"/>
</dbReference>